<dbReference type="FunFam" id="3.40.50.300:FF:001007">
    <property type="entry name" value="putative pre-mRNA-splicing factor ATP-dependent RNA helicase DHX32"/>
    <property type="match status" value="1"/>
</dbReference>
<dbReference type="InterPro" id="IPR048333">
    <property type="entry name" value="HA2_WH"/>
</dbReference>
<dbReference type="EMBL" id="WKFB01000625">
    <property type="protein sequence ID" value="KAF6719314.1"/>
    <property type="molecule type" value="Genomic_DNA"/>
</dbReference>
<evidence type="ECO:0000256" key="1">
    <source>
        <dbReference type="ARBA" id="ARBA00004123"/>
    </source>
</evidence>
<dbReference type="AlphaFoldDB" id="A0A834BXR0"/>
<dbReference type="Pfam" id="PF04408">
    <property type="entry name" value="WHD_HA2"/>
    <property type="match status" value="1"/>
</dbReference>
<name>A0A834BXR0_ORYME</name>
<dbReference type="SUPFAM" id="SSF52540">
    <property type="entry name" value="P-loop containing nucleoside triphosphate hydrolases"/>
    <property type="match status" value="1"/>
</dbReference>
<feature type="domain" description="Helicase ATP-binding" evidence="5">
    <location>
        <begin position="60"/>
        <end position="226"/>
    </location>
</feature>
<dbReference type="GO" id="GO:0003723">
    <property type="term" value="F:RNA binding"/>
    <property type="evidence" value="ECO:0007669"/>
    <property type="project" value="TreeGrafter"/>
</dbReference>
<dbReference type="CDD" id="cd18791">
    <property type="entry name" value="SF2_C_RHA"/>
    <property type="match status" value="1"/>
</dbReference>
<dbReference type="SMART" id="SM00847">
    <property type="entry name" value="HA2"/>
    <property type="match status" value="1"/>
</dbReference>
<dbReference type="InterPro" id="IPR027417">
    <property type="entry name" value="P-loop_NTPase"/>
</dbReference>
<dbReference type="Gene3D" id="1.20.120.1080">
    <property type="match status" value="1"/>
</dbReference>
<keyword evidence="2" id="KW-0547">Nucleotide-binding</keyword>
<keyword evidence="6" id="KW-0378">Hydrolase</keyword>
<protein>
    <submittedName>
        <fullName evidence="6">Putative pre-mRNA-splicing factor ATP-dependent RNA helicase DHX32</fullName>
    </submittedName>
</protein>
<dbReference type="Proteomes" id="UP000646548">
    <property type="component" value="Unassembled WGS sequence"/>
</dbReference>
<comment type="subcellular location">
    <subcellularLocation>
        <location evidence="1">Nucleus</location>
    </subcellularLocation>
</comment>
<keyword evidence="6" id="KW-0347">Helicase</keyword>
<evidence type="ECO:0000256" key="3">
    <source>
        <dbReference type="ARBA" id="ARBA00022840"/>
    </source>
</evidence>
<proteinExistence type="predicted"/>
<dbReference type="GO" id="GO:0004386">
    <property type="term" value="F:helicase activity"/>
    <property type="evidence" value="ECO:0007669"/>
    <property type="project" value="UniProtKB-KW"/>
</dbReference>
<evidence type="ECO:0000256" key="2">
    <source>
        <dbReference type="ARBA" id="ARBA00022741"/>
    </source>
</evidence>
<reference evidence="6" key="1">
    <citation type="journal article" name="BMC Genomics">
        <title>Long-read sequencing and de novo genome assembly of marine medaka (Oryzias melastigma).</title>
        <authorList>
            <person name="Liang P."/>
            <person name="Saqib H.S.A."/>
            <person name="Ni X."/>
            <person name="Shen Y."/>
        </authorList>
    </citation>
    <scope>NUCLEOTIDE SEQUENCE</scope>
    <source>
        <strain evidence="6">Bigg-433</strain>
    </source>
</reference>
<dbReference type="InterPro" id="IPR014001">
    <property type="entry name" value="Helicase_ATP-bd"/>
</dbReference>
<organism evidence="6 7">
    <name type="scientific">Oryzias melastigma</name>
    <name type="common">Marine medaka</name>
    <dbReference type="NCBI Taxonomy" id="30732"/>
    <lineage>
        <taxon>Eukaryota</taxon>
        <taxon>Metazoa</taxon>
        <taxon>Chordata</taxon>
        <taxon>Craniata</taxon>
        <taxon>Vertebrata</taxon>
        <taxon>Euteleostomi</taxon>
        <taxon>Actinopterygii</taxon>
        <taxon>Neopterygii</taxon>
        <taxon>Teleostei</taxon>
        <taxon>Neoteleostei</taxon>
        <taxon>Acanthomorphata</taxon>
        <taxon>Ovalentaria</taxon>
        <taxon>Atherinomorphae</taxon>
        <taxon>Beloniformes</taxon>
        <taxon>Adrianichthyidae</taxon>
        <taxon>Oryziinae</taxon>
        <taxon>Oryzias</taxon>
    </lineage>
</organism>
<dbReference type="FunFam" id="1.20.120.1080:FF:000010">
    <property type="entry name" value="ATP-dependent RNA helicase DQX1 isoform X1"/>
    <property type="match status" value="1"/>
</dbReference>
<dbReference type="InterPro" id="IPR011709">
    <property type="entry name" value="DEAD-box_helicase_OB_fold"/>
</dbReference>
<dbReference type="PANTHER" id="PTHR18934">
    <property type="entry name" value="ATP-DEPENDENT RNA HELICASE"/>
    <property type="match status" value="1"/>
</dbReference>
<sequence>MSTSEEFSADSEECPGEDCAGFGDDLELNQFDGLPFSSRYYKLLKERKTLSVWEVRSQFEESLVNNQVVVVSATAKSGRSTQIPQWCAEFCLSAQYQHGMVVCTQTNGQQAVDLALRVADEMDVNIGHEVGYTIPMETCCSSDTVLRYYTDDMLLREMMSDPFLEQYGVVVIDQAHERTVSTDILLGLLKDILLQRPELRVVVLTLPSMTKKLLRHYGGVPLISLEASSPAEVVCSNSSSKDYFLSALRLVLDIHRTKESGDVLVFLASEEEVSRACSILQSESSRLRGNLDQLVPVILCSSQRELMTEQSSSTKSRRVFLCMQQWEDVWCTPQSVSFVVDTGLQKKMVYNPRVRAYSEVLQPVSRCQADIRKQLSAPAGKCFCLYSEDGLTETPPQILESNFTPTALFLKRMEIAGLGRCHFIDRPDPESLMQALEELDYLAALDDDGNLSEIGIIMSEIPLEPQMAKALLASCEFDCVSEMLTIAAMLSAPSCLLKPSSGMSHEAARCRAAFQHPEGDHFTLINIYNAFKQSQREPHVTPEKWCQDRFLDHSALKTADVIRSELTDTLNRIELPISEPSFGTKTNTCSIKRALLAGFFMQVKKKKNPIQSQKRKKKICKNLFFFFKVARDVDGSGNYFILSHKHMAQVHPLSCYGAQSHKLGLPEWLLFNEYTLSENNCMKTASQISPQMFLQMAPLYYFYNLPPSESKDMLQELLDSEGCSNCKEKTRAAGMSSDANGCAAATQTQDRCAIM</sequence>
<comment type="caution">
    <text evidence="6">The sequence shown here is derived from an EMBL/GenBank/DDBJ whole genome shotgun (WGS) entry which is preliminary data.</text>
</comment>
<dbReference type="InterPro" id="IPR007502">
    <property type="entry name" value="Helicase-assoc_dom"/>
</dbReference>
<dbReference type="PANTHER" id="PTHR18934:SF88">
    <property type="entry name" value="PRE-MRNA-SPLICING FACTOR ATP-DEPENDENT RNA HELICASE DHX32-RELATED"/>
    <property type="match status" value="1"/>
</dbReference>
<dbReference type="Pfam" id="PF21010">
    <property type="entry name" value="HA2_C"/>
    <property type="match status" value="1"/>
</dbReference>
<dbReference type="GO" id="GO:0005681">
    <property type="term" value="C:spliceosomal complex"/>
    <property type="evidence" value="ECO:0007669"/>
    <property type="project" value="TreeGrafter"/>
</dbReference>
<dbReference type="GO" id="GO:0005524">
    <property type="term" value="F:ATP binding"/>
    <property type="evidence" value="ECO:0007669"/>
    <property type="project" value="UniProtKB-KW"/>
</dbReference>
<evidence type="ECO:0000256" key="4">
    <source>
        <dbReference type="ARBA" id="ARBA00023242"/>
    </source>
</evidence>
<dbReference type="Pfam" id="PF07717">
    <property type="entry name" value="OB_NTP_bind"/>
    <property type="match status" value="1"/>
</dbReference>
<evidence type="ECO:0000313" key="6">
    <source>
        <dbReference type="EMBL" id="KAF6719314.1"/>
    </source>
</evidence>
<evidence type="ECO:0000313" key="7">
    <source>
        <dbReference type="Proteomes" id="UP000646548"/>
    </source>
</evidence>
<keyword evidence="3" id="KW-0067">ATP-binding</keyword>
<dbReference type="Gene3D" id="3.40.50.300">
    <property type="entry name" value="P-loop containing nucleotide triphosphate hydrolases"/>
    <property type="match status" value="2"/>
</dbReference>
<dbReference type="PROSITE" id="PS51192">
    <property type="entry name" value="HELICASE_ATP_BIND_1"/>
    <property type="match status" value="1"/>
</dbReference>
<gene>
    <name evidence="6" type="ORF">FQA47_017324</name>
</gene>
<accession>A0A834BXR0</accession>
<keyword evidence="4" id="KW-0539">Nucleus</keyword>
<evidence type="ECO:0000259" key="5">
    <source>
        <dbReference type="PROSITE" id="PS51192"/>
    </source>
</evidence>